<dbReference type="KEGG" id="medw:NCTC10132_00740"/>
<evidence type="ECO:0000313" key="1">
    <source>
        <dbReference type="EMBL" id="SYV97375.1"/>
    </source>
</evidence>
<reference evidence="2" key="1">
    <citation type="submission" date="2018-06" db="EMBL/GenBank/DDBJ databases">
        <authorList>
            <consortium name="Pathogen Informatics"/>
        </authorList>
    </citation>
    <scope>NUCLEOTIDE SEQUENCE [LARGE SCALE GENOMIC DNA]</scope>
    <source>
        <strain evidence="2">NCTC10132</strain>
    </source>
</reference>
<sequence length="79" mass="9081">MEASSCNLGYLFAYKLYFLFFSNAYFKFSSFKEILDEILSISVLGMFKNLPTSRIEFLAAKVWNVEIKATLSSPYLLAK</sequence>
<gene>
    <name evidence="1" type="ORF">NCTC10132_00740</name>
</gene>
<name>A0A3B0PRT5_9BACT</name>
<dbReference type="AlphaFoldDB" id="A0A3B0PRT5"/>
<dbReference type="Proteomes" id="UP000257559">
    <property type="component" value="Chromosome"/>
</dbReference>
<accession>A0A3B0PRT5</accession>
<protein>
    <submittedName>
        <fullName evidence="1">Uncharacterized protein</fullName>
    </submittedName>
</protein>
<evidence type="ECO:0000313" key="2">
    <source>
        <dbReference type="Proteomes" id="UP000257559"/>
    </source>
</evidence>
<keyword evidence="2" id="KW-1185">Reference proteome</keyword>
<organism evidence="1 2">
    <name type="scientific">Mycoplasmopsis edwardii</name>
    <dbReference type="NCBI Taxonomy" id="53558"/>
    <lineage>
        <taxon>Bacteria</taxon>
        <taxon>Bacillati</taxon>
        <taxon>Mycoplasmatota</taxon>
        <taxon>Mycoplasmoidales</taxon>
        <taxon>Metamycoplasmataceae</taxon>
        <taxon>Mycoplasmopsis</taxon>
    </lineage>
</organism>
<proteinExistence type="predicted"/>
<dbReference type="EMBL" id="LS991951">
    <property type="protein sequence ID" value="SYV97375.1"/>
    <property type="molecule type" value="Genomic_DNA"/>
</dbReference>